<gene>
    <name evidence="10" type="ORF">N7476_000240</name>
</gene>
<dbReference type="AlphaFoldDB" id="A0A9W9QGA3"/>
<feature type="transmembrane region" description="Helical" evidence="8">
    <location>
        <begin position="370"/>
        <end position="389"/>
    </location>
</feature>
<dbReference type="InterPro" id="IPR020846">
    <property type="entry name" value="MFS_dom"/>
</dbReference>
<dbReference type="SUPFAM" id="SSF103473">
    <property type="entry name" value="MFS general substrate transporter"/>
    <property type="match status" value="1"/>
</dbReference>
<reference evidence="10" key="1">
    <citation type="submission" date="2022-12" db="EMBL/GenBank/DDBJ databases">
        <authorList>
            <person name="Petersen C."/>
        </authorList>
    </citation>
    <scope>NUCLEOTIDE SEQUENCE</scope>
    <source>
        <strain evidence="10">IBT 21472</strain>
    </source>
</reference>
<evidence type="ECO:0000313" key="11">
    <source>
        <dbReference type="Proteomes" id="UP001147746"/>
    </source>
</evidence>
<dbReference type="PRINTS" id="PR00171">
    <property type="entry name" value="SUGRTRNSPORT"/>
</dbReference>
<feature type="transmembrane region" description="Helical" evidence="8">
    <location>
        <begin position="58"/>
        <end position="81"/>
    </location>
</feature>
<dbReference type="EMBL" id="JAPZBO010000001">
    <property type="protein sequence ID" value="KAJ5330457.1"/>
    <property type="molecule type" value="Genomic_DNA"/>
</dbReference>
<proteinExistence type="inferred from homology"/>
<reference evidence="10" key="2">
    <citation type="journal article" date="2023" name="IMA Fungus">
        <title>Comparative genomic study of the Penicillium genus elucidates a diverse pangenome and 15 lateral gene transfer events.</title>
        <authorList>
            <person name="Petersen C."/>
            <person name="Sorensen T."/>
            <person name="Nielsen M.R."/>
            <person name="Sondergaard T.E."/>
            <person name="Sorensen J.L."/>
            <person name="Fitzpatrick D.A."/>
            <person name="Frisvad J.C."/>
            <person name="Nielsen K.L."/>
        </authorList>
    </citation>
    <scope>NUCLEOTIDE SEQUENCE</scope>
    <source>
        <strain evidence="10">IBT 21472</strain>
    </source>
</reference>
<feature type="transmembrane region" description="Helical" evidence="8">
    <location>
        <begin position="410"/>
        <end position="431"/>
    </location>
</feature>
<dbReference type="GO" id="GO:0005351">
    <property type="term" value="F:carbohydrate:proton symporter activity"/>
    <property type="evidence" value="ECO:0007669"/>
    <property type="project" value="TreeGrafter"/>
</dbReference>
<dbReference type="Proteomes" id="UP001147746">
    <property type="component" value="Unassembled WGS sequence"/>
</dbReference>
<dbReference type="Pfam" id="PF00083">
    <property type="entry name" value="Sugar_tr"/>
    <property type="match status" value="1"/>
</dbReference>
<dbReference type="PROSITE" id="PS00217">
    <property type="entry name" value="SUGAR_TRANSPORT_2"/>
    <property type="match status" value="1"/>
</dbReference>
<feature type="domain" description="Major facilitator superfamily (MFS) profile" evidence="9">
    <location>
        <begin position="25"/>
        <end position="462"/>
    </location>
</feature>
<evidence type="ECO:0000256" key="3">
    <source>
        <dbReference type="ARBA" id="ARBA00022448"/>
    </source>
</evidence>
<organism evidence="10 11">
    <name type="scientific">Penicillium atrosanguineum</name>
    <dbReference type="NCBI Taxonomy" id="1132637"/>
    <lineage>
        <taxon>Eukaryota</taxon>
        <taxon>Fungi</taxon>
        <taxon>Dikarya</taxon>
        <taxon>Ascomycota</taxon>
        <taxon>Pezizomycotina</taxon>
        <taxon>Eurotiomycetes</taxon>
        <taxon>Eurotiomycetidae</taxon>
        <taxon>Eurotiales</taxon>
        <taxon>Aspergillaceae</taxon>
        <taxon>Penicillium</taxon>
    </lineage>
</organism>
<feature type="transmembrane region" description="Helical" evidence="8">
    <location>
        <begin position="275"/>
        <end position="295"/>
    </location>
</feature>
<comment type="subcellular location">
    <subcellularLocation>
        <location evidence="1">Membrane</location>
        <topology evidence="1">Multi-pass membrane protein</topology>
    </subcellularLocation>
</comment>
<evidence type="ECO:0000256" key="6">
    <source>
        <dbReference type="ARBA" id="ARBA00023136"/>
    </source>
</evidence>
<dbReference type="GO" id="GO:0016020">
    <property type="term" value="C:membrane"/>
    <property type="evidence" value="ECO:0007669"/>
    <property type="project" value="UniProtKB-SubCell"/>
</dbReference>
<keyword evidence="10" id="KW-0762">Sugar transport</keyword>
<name>A0A9W9QGA3_9EURO</name>
<dbReference type="InterPro" id="IPR050360">
    <property type="entry name" value="MFS_Sugar_Transporters"/>
</dbReference>
<dbReference type="PANTHER" id="PTHR48022">
    <property type="entry name" value="PLASTIDIC GLUCOSE TRANSPORTER 4"/>
    <property type="match status" value="1"/>
</dbReference>
<keyword evidence="3 7" id="KW-0813">Transport</keyword>
<evidence type="ECO:0000313" key="10">
    <source>
        <dbReference type="EMBL" id="KAJ5330457.1"/>
    </source>
</evidence>
<feature type="transmembrane region" description="Helical" evidence="8">
    <location>
        <begin position="117"/>
        <end position="140"/>
    </location>
</feature>
<evidence type="ECO:0000259" key="9">
    <source>
        <dbReference type="PROSITE" id="PS50850"/>
    </source>
</evidence>
<keyword evidence="11" id="KW-1185">Reference proteome</keyword>
<dbReference type="FunFam" id="1.20.1250.20:FF:000134">
    <property type="entry name" value="MFS sugar transporter protein"/>
    <property type="match status" value="1"/>
</dbReference>
<feature type="transmembrane region" description="Helical" evidence="8">
    <location>
        <begin position="20"/>
        <end position="38"/>
    </location>
</feature>
<dbReference type="InterPro" id="IPR003663">
    <property type="entry name" value="Sugar/inositol_transpt"/>
</dbReference>
<dbReference type="InterPro" id="IPR036259">
    <property type="entry name" value="MFS_trans_sf"/>
</dbReference>
<feature type="transmembrane region" description="Helical" evidence="8">
    <location>
        <begin position="437"/>
        <end position="459"/>
    </location>
</feature>
<evidence type="ECO:0000256" key="1">
    <source>
        <dbReference type="ARBA" id="ARBA00004141"/>
    </source>
</evidence>
<keyword evidence="4 8" id="KW-0812">Transmembrane</keyword>
<feature type="transmembrane region" description="Helical" evidence="8">
    <location>
        <begin position="339"/>
        <end position="358"/>
    </location>
</feature>
<dbReference type="OrthoDB" id="4540492at2759"/>
<dbReference type="PANTHER" id="PTHR48022:SF31">
    <property type="entry name" value="HEXOSE TRANSPORTER"/>
    <property type="match status" value="1"/>
</dbReference>
<evidence type="ECO:0000256" key="7">
    <source>
        <dbReference type="RuleBase" id="RU003346"/>
    </source>
</evidence>
<dbReference type="Gene3D" id="1.20.1250.20">
    <property type="entry name" value="MFS general substrate transporter like domains"/>
    <property type="match status" value="1"/>
</dbReference>
<feature type="transmembrane region" description="Helical" evidence="8">
    <location>
        <begin position="152"/>
        <end position="174"/>
    </location>
</feature>
<dbReference type="InterPro" id="IPR005828">
    <property type="entry name" value="MFS_sugar_transport-like"/>
</dbReference>
<comment type="similarity">
    <text evidence="2 7">Belongs to the major facilitator superfamily. Sugar transporter (TC 2.A.1.1) family.</text>
</comment>
<keyword evidence="6 8" id="KW-0472">Membrane</keyword>
<evidence type="ECO:0000256" key="5">
    <source>
        <dbReference type="ARBA" id="ARBA00022989"/>
    </source>
</evidence>
<dbReference type="PROSITE" id="PS50850">
    <property type="entry name" value="MFS"/>
    <property type="match status" value="1"/>
</dbReference>
<keyword evidence="5 8" id="KW-1133">Transmembrane helix</keyword>
<dbReference type="NCBIfam" id="TIGR00879">
    <property type="entry name" value="SP"/>
    <property type="match status" value="1"/>
</dbReference>
<feature type="transmembrane region" description="Helical" evidence="8">
    <location>
        <begin position="93"/>
        <end position="111"/>
    </location>
</feature>
<feature type="transmembrane region" description="Helical" evidence="8">
    <location>
        <begin position="186"/>
        <end position="203"/>
    </location>
</feature>
<evidence type="ECO:0000256" key="4">
    <source>
        <dbReference type="ARBA" id="ARBA00022692"/>
    </source>
</evidence>
<comment type="caution">
    <text evidence="10">The sequence shown here is derived from an EMBL/GenBank/DDBJ whole genome shotgun (WGS) entry which is preliminary data.</text>
</comment>
<evidence type="ECO:0000256" key="8">
    <source>
        <dbReference type="SAM" id="Phobius"/>
    </source>
</evidence>
<dbReference type="InterPro" id="IPR005829">
    <property type="entry name" value="Sugar_transporter_CS"/>
</dbReference>
<evidence type="ECO:0000256" key="2">
    <source>
        <dbReference type="ARBA" id="ARBA00010992"/>
    </source>
</evidence>
<sequence>MATRQDNRHISNLVPRSSSVLIVLLIFTCMVQSATYGYDGSMMNGLNILPSYTDYFHLNTVSIALNTSIVGIGNAVAGLFNGPLCDYLGRKKTLFYASCITIIGVAIQSAAQNIGMFIAGRFIIGFGVGISCTASPTYLSECVPAKWRAFTLGMYYDFWYVGALIAAGITYGTAEMDSTWAWRTPSIVQGVFSIICLVILPFVPESPRWLVHKGRNQESLEGLAATHSNGDTTDAEVQTQFDEIKCAIEWEKNQGEKLTMFETVRTPSNRKRMMLAFSVAIFSMMSGNNIISYYLGDMLDNAGVTNTTTQLEINIILNCFCLVVSIIGSLYAERLGRRFLAISSTTLLTIFIFIIGALTKIYGGSTNMSGIYGTVASIFLFQGSYSFGWTPLSVMYPPEVLHFSIRANGMGLYTFVASTFGLLATFAFPIGLEKIGWKIYMINGVWDVIELLFVIFFWVETKGKTLEEIDELFDGVNRRDARDLALLEKNAGEPIDGEEVFETQVVMPSKKDSM</sequence>
<feature type="transmembrane region" description="Helical" evidence="8">
    <location>
        <begin position="315"/>
        <end position="332"/>
    </location>
</feature>
<protein>
    <submittedName>
        <fullName evidence="10">MFS sugar transporter-like protein</fullName>
    </submittedName>
</protein>
<dbReference type="PROSITE" id="PS00216">
    <property type="entry name" value="SUGAR_TRANSPORT_1"/>
    <property type="match status" value="1"/>
</dbReference>
<accession>A0A9W9QGA3</accession>